<keyword evidence="2" id="KW-0732">Signal</keyword>
<dbReference type="FunFam" id="2.30.180.10:FF:000032">
    <property type="entry name" value="Fasciclin domain-containing protein, putative"/>
    <property type="match status" value="1"/>
</dbReference>
<dbReference type="SUPFAM" id="SSF82153">
    <property type="entry name" value="FAS1 domain"/>
    <property type="match status" value="2"/>
</dbReference>
<feature type="compositionally biased region" description="Polar residues" evidence="1">
    <location>
        <begin position="305"/>
        <end position="338"/>
    </location>
</feature>
<feature type="signal peptide" evidence="2">
    <location>
        <begin position="1"/>
        <end position="17"/>
    </location>
</feature>
<evidence type="ECO:0000259" key="3">
    <source>
        <dbReference type="PROSITE" id="PS50213"/>
    </source>
</evidence>
<protein>
    <submittedName>
        <fullName evidence="4">FAS1 domain-containing protein</fullName>
    </submittedName>
</protein>
<dbReference type="InterPro" id="IPR036378">
    <property type="entry name" value="FAS1_dom_sf"/>
</dbReference>
<dbReference type="GO" id="GO:0016236">
    <property type="term" value="P:macroautophagy"/>
    <property type="evidence" value="ECO:0007669"/>
    <property type="project" value="TreeGrafter"/>
</dbReference>
<accession>A0A6G1J9F0</accession>
<dbReference type="OrthoDB" id="286301at2759"/>
<dbReference type="Gene3D" id="2.30.180.10">
    <property type="entry name" value="FAS1 domain"/>
    <property type="match status" value="2"/>
</dbReference>
<dbReference type="Pfam" id="PF02469">
    <property type="entry name" value="Fasciclin"/>
    <property type="match status" value="2"/>
</dbReference>
<feature type="chain" id="PRO_5026166776" evidence="2">
    <location>
        <begin position="18"/>
        <end position="391"/>
    </location>
</feature>
<dbReference type="InterPro" id="IPR000782">
    <property type="entry name" value="FAS1_domain"/>
</dbReference>
<proteinExistence type="predicted"/>
<dbReference type="PANTHER" id="PTHR10900:SF77">
    <property type="entry name" value="FI19380P1"/>
    <property type="match status" value="1"/>
</dbReference>
<reference evidence="4" key="1">
    <citation type="journal article" date="2020" name="Stud. Mycol.">
        <title>101 Dothideomycetes genomes: a test case for predicting lifestyles and emergence of pathogens.</title>
        <authorList>
            <person name="Haridas S."/>
            <person name="Albert R."/>
            <person name="Binder M."/>
            <person name="Bloem J."/>
            <person name="Labutti K."/>
            <person name="Salamov A."/>
            <person name="Andreopoulos B."/>
            <person name="Baker S."/>
            <person name="Barry K."/>
            <person name="Bills G."/>
            <person name="Bluhm B."/>
            <person name="Cannon C."/>
            <person name="Castanera R."/>
            <person name="Culley D."/>
            <person name="Daum C."/>
            <person name="Ezra D."/>
            <person name="Gonzalez J."/>
            <person name="Henrissat B."/>
            <person name="Kuo A."/>
            <person name="Liang C."/>
            <person name="Lipzen A."/>
            <person name="Lutzoni F."/>
            <person name="Magnuson J."/>
            <person name="Mondo S."/>
            <person name="Nolan M."/>
            <person name="Ohm R."/>
            <person name="Pangilinan J."/>
            <person name="Park H.-J."/>
            <person name="Ramirez L."/>
            <person name="Alfaro M."/>
            <person name="Sun H."/>
            <person name="Tritt A."/>
            <person name="Yoshinaga Y."/>
            <person name="Zwiers L.-H."/>
            <person name="Turgeon B."/>
            <person name="Goodwin S."/>
            <person name="Spatafora J."/>
            <person name="Crous P."/>
            <person name="Grigoriev I."/>
        </authorList>
    </citation>
    <scope>NUCLEOTIDE SEQUENCE</scope>
    <source>
        <strain evidence="4">CBS 122367</strain>
    </source>
</reference>
<feature type="compositionally biased region" description="Low complexity" evidence="1">
    <location>
        <begin position="339"/>
        <end position="366"/>
    </location>
</feature>
<evidence type="ECO:0000256" key="2">
    <source>
        <dbReference type="SAM" id="SignalP"/>
    </source>
</evidence>
<feature type="domain" description="FAS1" evidence="3">
    <location>
        <begin position="173"/>
        <end position="302"/>
    </location>
</feature>
<dbReference type="SMART" id="SM00554">
    <property type="entry name" value="FAS1"/>
    <property type="match status" value="2"/>
</dbReference>
<dbReference type="AlphaFoldDB" id="A0A6G1J9F0"/>
<organism evidence="4 5">
    <name type="scientific">Lentithecium fluviatile CBS 122367</name>
    <dbReference type="NCBI Taxonomy" id="1168545"/>
    <lineage>
        <taxon>Eukaryota</taxon>
        <taxon>Fungi</taxon>
        <taxon>Dikarya</taxon>
        <taxon>Ascomycota</taxon>
        <taxon>Pezizomycotina</taxon>
        <taxon>Dothideomycetes</taxon>
        <taxon>Pleosporomycetidae</taxon>
        <taxon>Pleosporales</taxon>
        <taxon>Massarineae</taxon>
        <taxon>Lentitheciaceae</taxon>
        <taxon>Lentithecium</taxon>
    </lineage>
</organism>
<keyword evidence="5" id="KW-1185">Reference proteome</keyword>
<dbReference type="PANTHER" id="PTHR10900">
    <property type="entry name" value="PERIOSTIN-RELATED"/>
    <property type="match status" value="1"/>
</dbReference>
<evidence type="ECO:0000313" key="5">
    <source>
        <dbReference type="Proteomes" id="UP000799291"/>
    </source>
</evidence>
<evidence type="ECO:0000313" key="4">
    <source>
        <dbReference type="EMBL" id="KAF2687184.1"/>
    </source>
</evidence>
<sequence>MQLKHITLVALASYAFAQDSSEPQSLNATLSGNEQLSNLTSFLGLAPELLIALSNATNITILAPSNEAFAAFANSSAAASVASDPGLLAAVLQYHVLNGTYTASQITKMSAFVPTLLTNETYANVTGGQVVEAVTIGNETVFYSGLLQNATVSQANVNFTGGVVHIIDRVLTLPANVYDTAGAANLTSLRGAANATNLLDTVNNTPDITIFAPTNEAFNSVGDSLESLSEEDLANVLGYHVVVGTVAYSSTLGNGTSVQASNGGNLTITIDGNGTVFVNSARVLTPNVLVANGVVHIIDNVLNPDSTAAPSESVTTGAPAFSTGTPDSEAPFTSGQPEPTTTITPTTEGAGPAASTAASSSSSAGTMPQMTGAVGYGALFGAGAAVFFGAQ</sequence>
<dbReference type="PROSITE" id="PS50213">
    <property type="entry name" value="FAS1"/>
    <property type="match status" value="2"/>
</dbReference>
<dbReference type="GO" id="GO:0000329">
    <property type="term" value="C:fungal-type vacuole membrane"/>
    <property type="evidence" value="ECO:0007669"/>
    <property type="project" value="TreeGrafter"/>
</dbReference>
<gene>
    <name evidence="4" type="ORF">K458DRAFT_386004</name>
</gene>
<feature type="region of interest" description="Disordered" evidence="1">
    <location>
        <begin position="305"/>
        <end position="366"/>
    </location>
</feature>
<dbReference type="Proteomes" id="UP000799291">
    <property type="component" value="Unassembled WGS sequence"/>
</dbReference>
<name>A0A6G1J9F0_9PLEO</name>
<evidence type="ECO:0000256" key="1">
    <source>
        <dbReference type="SAM" id="MobiDB-lite"/>
    </source>
</evidence>
<dbReference type="InterPro" id="IPR050904">
    <property type="entry name" value="Adhesion/Biosynth-related"/>
</dbReference>
<dbReference type="EMBL" id="MU005575">
    <property type="protein sequence ID" value="KAF2687184.1"/>
    <property type="molecule type" value="Genomic_DNA"/>
</dbReference>
<feature type="domain" description="FAS1" evidence="3">
    <location>
        <begin position="23"/>
        <end position="171"/>
    </location>
</feature>